<protein>
    <submittedName>
        <fullName evidence="1">Uncharacterized protein</fullName>
    </submittedName>
</protein>
<dbReference type="EMBL" id="JACXVP010000004">
    <property type="protein sequence ID" value="KAG5609588.1"/>
    <property type="molecule type" value="Genomic_DNA"/>
</dbReference>
<dbReference type="Proteomes" id="UP000824120">
    <property type="component" value="Chromosome 4"/>
</dbReference>
<accession>A0A9J5ZDI6</accession>
<keyword evidence="2" id="KW-1185">Reference proteome</keyword>
<organism evidence="1 2">
    <name type="scientific">Solanum commersonii</name>
    <name type="common">Commerson's wild potato</name>
    <name type="synonym">Commerson's nightshade</name>
    <dbReference type="NCBI Taxonomy" id="4109"/>
    <lineage>
        <taxon>Eukaryota</taxon>
        <taxon>Viridiplantae</taxon>
        <taxon>Streptophyta</taxon>
        <taxon>Embryophyta</taxon>
        <taxon>Tracheophyta</taxon>
        <taxon>Spermatophyta</taxon>
        <taxon>Magnoliopsida</taxon>
        <taxon>eudicotyledons</taxon>
        <taxon>Gunneridae</taxon>
        <taxon>Pentapetalae</taxon>
        <taxon>asterids</taxon>
        <taxon>lamiids</taxon>
        <taxon>Solanales</taxon>
        <taxon>Solanaceae</taxon>
        <taxon>Solanoideae</taxon>
        <taxon>Solaneae</taxon>
        <taxon>Solanum</taxon>
    </lineage>
</organism>
<sequence length="71" mass="8112">MDITRNLMDIDGASTHSTRVLALSQTSHGVHFGTSSVRVYFIQARFFNQVSLGDGFYEFGQLGHYVRDYHR</sequence>
<evidence type="ECO:0000313" key="2">
    <source>
        <dbReference type="Proteomes" id="UP000824120"/>
    </source>
</evidence>
<comment type="caution">
    <text evidence="1">The sequence shown here is derived from an EMBL/GenBank/DDBJ whole genome shotgun (WGS) entry which is preliminary data.</text>
</comment>
<name>A0A9J5ZDI6_SOLCO</name>
<proteinExistence type="predicted"/>
<dbReference type="AlphaFoldDB" id="A0A9J5ZDI6"/>
<reference evidence="1 2" key="1">
    <citation type="submission" date="2020-09" db="EMBL/GenBank/DDBJ databases">
        <title>De no assembly of potato wild relative species, Solanum commersonii.</title>
        <authorList>
            <person name="Cho K."/>
        </authorList>
    </citation>
    <scope>NUCLEOTIDE SEQUENCE [LARGE SCALE GENOMIC DNA]</scope>
    <source>
        <strain evidence="1">LZ3.2</strain>
        <tissue evidence="1">Leaf</tissue>
    </source>
</reference>
<evidence type="ECO:0000313" key="1">
    <source>
        <dbReference type="EMBL" id="KAG5609588.1"/>
    </source>
</evidence>
<gene>
    <name evidence="1" type="ORF">H5410_020869</name>
</gene>
<feature type="non-terminal residue" evidence="1">
    <location>
        <position position="71"/>
    </location>
</feature>